<feature type="compositionally biased region" description="Basic and acidic residues" evidence="2">
    <location>
        <begin position="149"/>
        <end position="158"/>
    </location>
</feature>
<dbReference type="InterPro" id="IPR036875">
    <property type="entry name" value="Znf_CCHC_sf"/>
</dbReference>
<organism evidence="4 5">
    <name type="scientific">Plasmopara halstedii</name>
    <name type="common">Downy mildew of sunflower</name>
    <dbReference type="NCBI Taxonomy" id="4781"/>
    <lineage>
        <taxon>Eukaryota</taxon>
        <taxon>Sar</taxon>
        <taxon>Stramenopiles</taxon>
        <taxon>Oomycota</taxon>
        <taxon>Peronosporomycetes</taxon>
        <taxon>Peronosporales</taxon>
        <taxon>Peronosporaceae</taxon>
        <taxon>Plasmopara</taxon>
    </lineage>
</organism>
<dbReference type="GO" id="GO:0003676">
    <property type="term" value="F:nucleic acid binding"/>
    <property type="evidence" value="ECO:0007669"/>
    <property type="project" value="InterPro"/>
</dbReference>
<dbReference type="InterPro" id="IPR001878">
    <property type="entry name" value="Znf_CCHC"/>
</dbReference>
<feature type="domain" description="CCHC-type" evidence="3">
    <location>
        <begin position="98"/>
        <end position="111"/>
    </location>
</feature>
<feature type="compositionally biased region" description="Low complexity" evidence="2">
    <location>
        <begin position="53"/>
        <end position="63"/>
    </location>
</feature>
<dbReference type="SMART" id="SM00343">
    <property type="entry name" value="ZnF_C2HC"/>
    <property type="match status" value="1"/>
</dbReference>
<evidence type="ECO:0000313" key="4">
    <source>
        <dbReference type="EMBL" id="CEG37806.1"/>
    </source>
</evidence>
<feature type="region of interest" description="Disordered" evidence="2">
    <location>
        <begin position="282"/>
        <end position="306"/>
    </location>
</feature>
<evidence type="ECO:0000256" key="1">
    <source>
        <dbReference type="PROSITE-ProRule" id="PRU00047"/>
    </source>
</evidence>
<reference evidence="5" key="1">
    <citation type="submission" date="2014-09" db="EMBL/GenBank/DDBJ databases">
        <authorList>
            <person name="Sharma Rahul"/>
            <person name="Thines Marco"/>
        </authorList>
    </citation>
    <scope>NUCLEOTIDE SEQUENCE [LARGE SCALE GENOMIC DNA]</scope>
</reference>
<dbReference type="PROSITE" id="PS50158">
    <property type="entry name" value="ZF_CCHC"/>
    <property type="match status" value="1"/>
</dbReference>
<evidence type="ECO:0000313" key="5">
    <source>
        <dbReference type="Proteomes" id="UP000054928"/>
    </source>
</evidence>
<dbReference type="AlphaFoldDB" id="A0A0P1AB35"/>
<feature type="compositionally biased region" description="Basic and acidic residues" evidence="2">
    <location>
        <begin position="294"/>
        <end position="306"/>
    </location>
</feature>
<name>A0A0P1AB35_PLAHL</name>
<sequence length="306" mass="33748">MRRMMLDSLPDLYEYEQLRGAVKYGRSELRALIEQADVNQSLRGKGNRATNTGSGQRQQQGGSTCARHQHQNGKQGSKNNQHGDGQRKPKRDRKKKTCHRCNEIGHFQADCTAIIDGVAGPGAAATCGGNTRTNVGTQRRQQRSNYTSRDGEVRADRRGVAEDDLGVAAGIAMVSPMLAVPDMKSENYKMAKSLPERSSWWCFDTGSNVHLTGGRSLFVHLEEIRPESVGANVVGVAATTLTRIWVFEAKRPADAPRRSGVQRVIVNYTIADAQPDWTHECSVSQDHGGSWTRARHDDHEQAAEDV</sequence>
<dbReference type="Pfam" id="PF00098">
    <property type="entry name" value="zf-CCHC"/>
    <property type="match status" value="1"/>
</dbReference>
<dbReference type="GO" id="GO:0008270">
    <property type="term" value="F:zinc ion binding"/>
    <property type="evidence" value="ECO:0007669"/>
    <property type="project" value="UniProtKB-KW"/>
</dbReference>
<feature type="compositionally biased region" description="Polar residues" evidence="2">
    <location>
        <begin position="129"/>
        <end position="148"/>
    </location>
</feature>
<dbReference type="Proteomes" id="UP000054928">
    <property type="component" value="Unassembled WGS sequence"/>
</dbReference>
<accession>A0A0P1AB35</accession>
<dbReference type="EMBL" id="CCYD01000291">
    <property type="protein sequence ID" value="CEG37806.1"/>
    <property type="molecule type" value="Genomic_DNA"/>
</dbReference>
<evidence type="ECO:0000256" key="2">
    <source>
        <dbReference type="SAM" id="MobiDB-lite"/>
    </source>
</evidence>
<feature type="region of interest" description="Disordered" evidence="2">
    <location>
        <begin position="129"/>
        <end position="158"/>
    </location>
</feature>
<dbReference type="RefSeq" id="XP_024574175.1">
    <property type="nucleotide sequence ID" value="XM_024723172.1"/>
</dbReference>
<keyword evidence="1" id="KW-0479">Metal-binding</keyword>
<feature type="region of interest" description="Disordered" evidence="2">
    <location>
        <begin position="42"/>
        <end position="97"/>
    </location>
</feature>
<protein>
    <submittedName>
        <fullName evidence="4">Zinc finger, CCHC-type</fullName>
    </submittedName>
</protein>
<evidence type="ECO:0000259" key="3">
    <source>
        <dbReference type="PROSITE" id="PS50158"/>
    </source>
</evidence>
<feature type="compositionally biased region" description="Basic residues" evidence="2">
    <location>
        <begin position="88"/>
        <end position="97"/>
    </location>
</feature>
<proteinExistence type="predicted"/>
<dbReference type="STRING" id="4781.A0A0P1AB35"/>
<keyword evidence="1" id="KW-0863">Zinc-finger</keyword>
<feature type="compositionally biased region" description="Polar residues" evidence="2">
    <location>
        <begin position="42"/>
        <end position="52"/>
    </location>
</feature>
<dbReference type="SUPFAM" id="SSF57756">
    <property type="entry name" value="Retrovirus zinc finger-like domains"/>
    <property type="match status" value="1"/>
</dbReference>
<dbReference type="GeneID" id="36400916"/>
<feature type="compositionally biased region" description="Polar residues" evidence="2">
    <location>
        <begin position="72"/>
        <end position="83"/>
    </location>
</feature>
<keyword evidence="1" id="KW-0862">Zinc</keyword>
<keyword evidence="5" id="KW-1185">Reference proteome</keyword>